<sequence>MSEILFLKVASFRKYLFSIKNLLNPKDRKIYRNLKNFNFAI</sequence>
<reference evidence="1 2" key="1">
    <citation type="submission" date="2016-09" db="EMBL/GenBank/DDBJ databases">
        <authorList>
            <person name="Capua I."/>
            <person name="De Benedictis P."/>
            <person name="Joannis T."/>
            <person name="Lombin L.H."/>
            <person name="Cattoli G."/>
        </authorList>
    </citation>
    <scope>NUCLEOTIDE SEQUENCE [LARGE SCALE GENOMIC DNA]</scope>
    <source>
        <strain evidence="1 2">NRS-1</strain>
    </source>
</reference>
<dbReference type="AlphaFoldDB" id="A0A1E5UH00"/>
<gene>
    <name evidence="1" type="ORF">BHF72_1327</name>
</gene>
<keyword evidence="2" id="KW-1185">Reference proteome</keyword>
<evidence type="ECO:0000313" key="1">
    <source>
        <dbReference type="EMBL" id="OEL12139.1"/>
    </source>
</evidence>
<accession>A0A1E5UH00</accession>
<proteinExistence type="predicted"/>
<comment type="caution">
    <text evidence="1">The sequence shown here is derived from an EMBL/GenBank/DDBJ whole genome shotgun (WGS) entry which is preliminary data.</text>
</comment>
<organism evidence="1 2">
    <name type="scientific">Cloacibacterium normanense</name>
    <dbReference type="NCBI Taxonomy" id="237258"/>
    <lineage>
        <taxon>Bacteria</taxon>
        <taxon>Pseudomonadati</taxon>
        <taxon>Bacteroidota</taxon>
        <taxon>Flavobacteriia</taxon>
        <taxon>Flavobacteriales</taxon>
        <taxon>Weeksellaceae</taxon>
    </lineage>
</organism>
<protein>
    <submittedName>
        <fullName evidence="1">Uncharacterized protein</fullName>
    </submittedName>
</protein>
<name>A0A1E5UH00_9FLAO</name>
<dbReference type="Proteomes" id="UP000095601">
    <property type="component" value="Unassembled WGS sequence"/>
</dbReference>
<evidence type="ECO:0000313" key="2">
    <source>
        <dbReference type="Proteomes" id="UP000095601"/>
    </source>
</evidence>
<dbReference type="EMBL" id="MKGI01000011">
    <property type="protein sequence ID" value="OEL12139.1"/>
    <property type="molecule type" value="Genomic_DNA"/>
</dbReference>